<dbReference type="SUPFAM" id="SSF47095">
    <property type="entry name" value="HMG-box"/>
    <property type="match status" value="1"/>
</dbReference>
<accession>A0A9N9B426</accession>
<dbReference type="InterPro" id="IPR009071">
    <property type="entry name" value="HMG_box_dom"/>
</dbReference>
<gene>
    <name evidence="3" type="ORF">AGERDE_LOCUS6744</name>
</gene>
<keyword evidence="1" id="KW-0539">Nucleus</keyword>
<evidence type="ECO:0000313" key="3">
    <source>
        <dbReference type="EMBL" id="CAG8552628.1"/>
    </source>
</evidence>
<dbReference type="Proteomes" id="UP000789831">
    <property type="component" value="Unassembled WGS sequence"/>
</dbReference>
<proteinExistence type="predicted"/>
<dbReference type="Gene3D" id="1.10.30.10">
    <property type="entry name" value="High mobility group box domain"/>
    <property type="match status" value="1"/>
</dbReference>
<evidence type="ECO:0000259" key="2">
    <source>
        <dbReference type="PROSITE" id="PS50118"/>
    </source>
</evidence>
<dbReference type="CDD" id="cd01389">
    <property type="entry name" value="HMG-box_ROX1-like"/>
    <property type="match status" value="1"/>
</dbReference>
<dbReference type="OrthoDB" id="6247875at2759"/>
<keyword evidence="4" id="KW-1185">Reference proteome</keyword>
<dbReference type="GO" id="GO:0005634">
    <property type="term" value="C:nucleus"/>
    <property type="evidence" value="ECO:0007669"/>
    <property type="project" value="UniProtKB-UniRule"/>
</dbReference>
<feature type="domain" description="HMG box" evidence="2">
    <location>
        <begin position="43"/>
        <end position="112"/>
    </location>
</feature>
<dbReference type="GO" id="GO:0003677">
    <property type="term" value="F:DNA binding"/>
    <property type="evidence" value="ECO:0007669"/>
    <property type="project" value="UniProtKB-UniRule"/>
</dbReference>
<protein>
    <submittedName>
        <fullName evidence="3">7361_t:CDS:1</fullName>
    </submittedName>
</protein>
<reference evidence="3" key="1">
    <citation type="submission" date="2021-06" db="EMBL/GenBank/DDBJ databases">
        <authorList>
            <person name="Kallberg Y."/>
            <person name="Tangrot J."/>
            <person name="Rosling A."/>
        </authorList>
    </citation>
    <scope>NUCLEOTIDE SEQUENCE</scope>
    <source>
        <strain evidence="3">MT106</strain>
    </source>
</reference>
<organism evidence="3 4">
    <name type="scientific">Ambispora gerdemannii</name>
    <dbReference type="NCBI Taxonomy" id="144530"/>
    <lineage>
        <taxon>Eukaryota</taxon>
        <taxon>Fungi</taxon>
        <taxon>Fungi incertae sedis</taxon>
        <taxon>Mucoromycota</taxon>
        <taxon>Glomeromycotina</taxon>
        <taxon>Glomeromycetes</taxon>
        <taxon>Archaeosporales</taxon>
        <taxon>Ambisporaceae</taxon>
        <taxon>Ambispora</taxon>
    </lineage>
</organism>
<dbReference type="InterPro" id="IPR036910">
    <property type="entry name" value="HMG_box_dom_sf"/>
</dbReference>
<keyword evidence="1" id="KW-0238">DNA-binding</keyword>
<evidence type="ECO:0000256" key="1">
    <source>
        <dbReference type="PROSITE-ProRule" id="PRU00267"/>
    </source>
</evidence>
<comment type="caution">
    <text evidence="3">The sequence shown here is derived from an EMBL/GenBank/DDBJ whole genome shotgun (WGS) entry which is preliminary data.</text>
</comment>
<dbReference type="AlphaFoldDB" id="A0A9N9B426"/>
<feature type="DNA-binding region" description="HMG box" evidence="1">
    <location>
        <begin position="43"/>
        <end position="112"/>
    </location>
</feature>
<sequence length="326" mass="37805">MNNKYLTETERDLIYNKPPYDLTLTIEELTNPAKKNTNNYDKIPRPQNRWIIFRKNYEANIRLCSPVKQRVKHTAKECSSKWKKLSSEVKHFFKILEKLAYENHKLIYPNYKYKPKSKNSSRKEFIFREQKRYVSIPPAKSSVIAFNKPQEPVQIDKLPYLTPNSLQEPTQIDGPPYLTSNSPELMQIDGPPPLTLAISTAIYNNQDHTNNFTTFNYNQDYSNDCTTTIYSQQDYTDNSTTAISIYNQQDYTNDLAQNVIDNVFNNDKLNYNDNQSPIFFAESTNNGDNNNDSLNISSITPLISSPLSQSQSSSQLFMTKYNSCHF</sequence>
<dbReference type="PROSITE" id="PS50118">
    <property type="entry name" value="HMG_BOX_2"/>
    <property type="match status" value="1"/>
</dbReference>
<name>A0A9N9B426_9GLOM</name>
<dbReference type="EMBL" id="CAJVPL010001101">
    <property type="protein sequence ID" value="CAG8552628.1"/>
    <property type="molecule type" value="Genomic_DNA"/>
</dbReference>
<evidence type="ECO:0000313" key="4">
    <source>
        <dbReference type="Proteomes" id="UP000789831"/>
    </source>
</evidence>